<dbReference type="GO" id="GO:0004867">
    <property type="term" value="F:serine-type endopeptidase inhibitor activity"/>
    <property type="evidence" value="ECO:0007669"/>
    <property type="project" value="InterPro"/>
</dbReference>
<gene>
    <name evidence="4" type="ORF">SAMN02910418_00986</name>
</gene>
<reference evidence="5" key="1">
    <citation type="submission" date="2016-10" db="EMBL/GenBank/DDBJ databases">
        <authorList>
            <person name="Varghese N."/>
            <person name="Submissions S."/>
        </authorList>
    </citation>
    <scope>NUCLEOTIDE SEQUENCE [LARGE SCALE GENOMIC DNA]</scope>
    <source>
        <strain evidence="5">KPR-1</strain>
    </source>
</reference>
<feature type="signal peptide" evidence="2">
    <location>
        <begin position="1"/>
        <end position="19"/>
    </location>
</feature>
<dbReference type="AlphaFoldDB" id="A0A1H3YU92"/>
<feature type="domain" description="Serpin" evidence="3">
    <location>
        <begin position="57"/>
        <end position="422"/>
    </location>
</feature>
<dbReference type="RefSeq" id="WP_092562984.1">
    <property type="nucleotide sequence ID" value="NZ_FNQV01000005.1"/>
</dbReference>
<organism evidence="4 5">
    <name type="scientific">Bowdeniella nasicola</name>
    <dbReference type="NCBI Taxonomy" id="208480"/>
    <lineage>
        <taxon>Bacteria</taxon>
        <taxon>Bacillati</taxon>
        <taxon>Actinomycetota</taxon>
        <taxon>Actinomycetes</taxon>
        <taxon>Actinomycetales</taxon>
        <taxon>Actinomycetaceae</taxon>
        <taxon>Bowdeniella</taxon>
    </lineage>
</organism>
<keyword evidence="2" id="KW-0732">Signal</keyword>
<dbReference type="InterPro" id="IPR023796">
    <property type="entry name" value="Serpin_dom"/>
</dbReference>
<evidence type="ECO:0000256" key="2">
    <source>
        <dbReference type="SAM" id="SignalP"/>
    </source>
</evidence>
<dbReference type="SUPFAM" id="SSF56574">
    <property type="entry name" value="Serpins"/>
    <property type="match status" value="1"/>
</dbReference>
<dbReference type="PANTHER" id="PTHR11461">
    <property type="entry name" value="SERINE PROTEASE INHIBITOR, SERPIN"/>
    <property type="match status" value="1"/>
</dbReference>
<protein>
    <submittedName>
        <fullName evidence="4">Serine protease inhibitor</fullName>
    </submittedName>
</protein>
<dbReference type="PANTHER" id="PTHR11461:SF211">
    <property type="entry name" value="GH10112P-RELATED"/>
    <property type="match status" value="1"/>
</dbReference>
<evidence type="ECO:0000259" key="3">
    <source>
        <dbReference type="SMART" id="SM00093"/>
    </source>
</evidence>
<dbReference type="Gene3D" id="3.30.497.10">
    <property type="entry name" value="Antithrombin, subunit I, domain 2"/>
    <property type="match status" value="1"/>
</dbReference>
<dbReference type="PROSITE" id="PS51257">
    <property type="entry name" value="PROKAR_LIPOPROTEIN"/>
    <property type="match status" value="1"/>
</dbReference>
<accession>A0A1H3YU92</accession>
<dbReference type="InterPro" id="IPR042178">
    <property type="entry name" value="Serpin_sf_1"/>
</dbReference>
<evidence type="ECO:0000256" key="1">
    <source>
        <dbReference type="RuleBase" id="RU000411"/>
    </source>
</evidence>
<keyword evidence="5" id="KW-1185">Reference proteome</keyword>
<dbReference type="OrthoDB" id="9764871at2"/>
<dbReference type="SMART" id="SM00093">
    <property type="entry name" value="SERPIN"/>
    <property type="match status" value="1"/>
</dbReference>
<name>A0A1H3YU92_9ACTO</name>
<dbReference type="EMBL" id="FNQV01000005">
    <property type="protein sequence ID" value="SEA14602.1"/>
    <property type="molecule type" value="Genomic_DNA"/>
</dbReference>
<sequence>MKRRIALGLAAALFVTACASTSSLDVRSDPDTTFTPVPVAEAPAFADVAAASRAFGHDLLKSAEREDNLVLSPVSLTLALGMLGEGASNDAVAELRAALGAGSDEASAAMAAILTALQPYDADPGDFDPEAKPPDKPLLHVANQIVLDDEIDVVDDYLTRLKRFHDAGIAEADLGSDDGKKLLDAWVKHHSGGLIEESAIKPDPRLRAALQNATLFAARWRVPFDEARDMPFTPPNGKTIQVPMVADDRRVPWVRVEDWEAIELAYTEDFTAVVILPPLGSDPAELPTARLEAILTGLPGAKQSFIRMAMPTLNLATGLDLVPLLADNGVSALLDQGAQPLRGITAPADPSEDLALTQAVQQARLIVDEEGTIAAAVTEVGLGATSAPPQPEVEFIVDRPYAFLIQHAETGLTLFHAVVRNPAATD</sequence>
<dbReference type="Pfam" id="PF00079">
    <property type="entry name" value="Serpin"/>
    <property type="match status" value="1"/>
</dbReference>
<dbReference type="InterPro" id="IPR036186">
    <property type="entry name" value="Serpin_sf"/>
</dbReference>
<dbReference type="Gene3D" id="2.30.39.10">
    <property type="entry name" value="Alpha-1-antitrypsin, domain 1"/>
    <property type="match status" value="1"/>
</dbReference>
<proteinExistence type="inferred from homology"/>
<dbReference type="InterPro" id="IPR000215">
    <property type="entry name" value="Serpin_fam"/>
</dbReference>
<evidence type="ECO:0000313" key="4">
    <source>
        <dbReference type="EMBL" id="SEA14602.1"/>
    </source>
</evidence>
<dbReference type="Proteomes" id="UP000199288">
    <property type="component" value="Unassembled WGS sequence"/>
</dbReference>
<dbReference type="GO" id="GO:0005615">
    <property type="term" value="C:extracellular space"/>
    <property type="evidence" value="ECO:0007669"/>
    <property type="project" value="InterPro"/>
</dbReference>
<feature type="chain" id="PRO_5039419556" evidence="2">
    <location>
        <begin position="20"/>
        <end position="426"/>
    </location>
</feature>
<dbReference type="InterPro" id="IPR042185">
    <property type="entry name" value="Serpin_sf_2"/>
</dbReference>
<evidence type="ECO:0000313" key="5">
    <source>
        <dbReference type="Proteomes" id="UP000199288"/>
    </source>
</evidence>
<comment type="similarity">
    <text evidence="1">Belongs to the serpin family.</text>
</comment>